<gene>
    <name evidence="2" type="ORF">TCAL_14266</name>
</gene>
<evidence type="ECO:0000313" key="2">
    <source>
        <dbReference type="EMBL" id="TRY69246.1"/>
    </source>
</evidence>
<evidence type="ECO:0000313" key="3">
    <source>
        <dbReference type="Proteomes" id="UP000318571"/>
    </source>
</evidence>
<organism evidence="2 3">
    <name type="scientific">Tigriopus californicus</name>
    <name type="common">Marine copepod</name>
    <dbReference type="NCBI Taxonomy" id="6832"/>
    <lineage>
        <taxon>Eukaryota</taxon>
        <taxon>Metazoa</taxon>
        <taxon>Ecdysozoa</taxon>
        <taxon>Arthropoda</taxon>
        <taxon>Crustacea</taxon>
        <taxon>Multicrustacea</taxon>
        <taxon>Hexanauplia</taxon>
        <taxon>Copepoda</taxon>
        <taxon>Harpacticoida</taxon>
        <taxon>Harpacticidae</taxon>
        <taxon>Tigriopus</taxon>
    </lineage>
</organism>
<evidence type="ECO:0000256" key="1">
    <source>
        <dbReference type="SAM" id="MobiDB-lite"/>
    </source>
</evidence>
<protein>
    <submittedName>
        <fullName evidence="2">Uncharacterized protein</fullName>
    </submittedName>
</protein>
<dbReference type="EMBL" id="VCGU01000010">
    <property type="protein sequence ID" value="TRY69246.1"/>
    <property type="molecule type" value="Genomic_DNA"/>
</dbReference>
<accession>A0A553NUZ7</accession>
<sequence>MEAWKAFRSSKGGSGERNPIGTTMFGPVGTGIRQDRSSRSNSAGQVRVPLRGVSIMVCHAATIWNQCPELRAATTSGAEKSATRTFARTKK</sequence>
<keyword evidence="3" id="KW-1185">Reference proteome</keyword>
<comment type="caution">
    <text evidence="2">The sequence shown here is derived from an EMBL/GenBank/DDBJ whole genome shotgun (WGS) entry which is preliminary data.</text>
</comment>
<dbReference type="Proteomes" id="UP000318571">
    <property type="component" value="Chromosome 1"/>
</dbReference>
<name>A0A553NUZ7_TIGCA</name>
<proteinExistence type="predicted"/>
<feature type="region of interest" description="Disordered" evidence="1">
    <location>
        <begin position="1"/>
        <end position="45"/>
    </location>
</feature>
<dbReference type="AlphaFoldDB" id="A0A553NUZ7"/>
<reference evidence="2 3" key="1">
    <citation type="journal article" date="2018" name="Nat. Ecol. Evol.">
        <title>Genomic signatures of mitonuclear coevolution across populations of Tigriopus californicus.</title>
        <authorList>
            <person name="Barreto F.S."/>
            <person name="Watson E.T."/>
            <person name="Lima T.G."/>
            <person name="Willett C.S."/>
            <person name="Edmands S."/>
            <person name="Li W."/>
            <person name="Burton R.S."/>
        </authorList>
    </citation>
    <scope>NUCLEOTIDE SEQUENCE [LARGE SCALE GENOMIC DNA]</scope>
    <source>
        <strain evidence="2 3">San Diego</strain>
    </source>
</reference>